<dbReference type="AlphaFoldDB" id="A0A0R3Q2X3"/>
<evidence type="ECO:0000313" key="2">
    <source>
        <dbReference type="EMBL" id="VDO06494.1"/>
    </source>
</evidence>
<evidence type="ECO:0000313" key="4">
    <source>
        <dbReference type="WBParaSite" id="BTMF_0000031401-mRNA-1"/>
    </source>
</evidence>
<sequence>MREWQRECAKLRARFVVLALHRRAGKTEIALKKLLDASVKCREELPLYFYVAPFLKQAKIIAWSRLKQMVNPLIPYGSVEINESELFVRFKHNGATIRIFGADNPDAMRGVRLDGVVIDEVAQIKPEVWDEILQPALSDRKGWAWFIGTPKGINLFSSLYFAGQNKQDWATARYTVYDTDALDALEVERLRTSMSDVAWAREYLCDFTAAGEDQLISLTDAETAARRTYSVGSVEFSARILGVDPARFGNDRSVIFSRQGLQAFDPLVFRGIDNMDLAGRVAAKIEAWQPDAVFIDSGAGAGVIDRLRQLGYDIVEVNFGGKSIDPRFANKRAEMWHEMADWVKGGGAIPNDNVLKLELATPTYKFDANNRILLESKDDIKKRLPDAGSPDLADALALTFAQPVAPRNKLGAANSGGRNKHHDPFNELDRYRDLV</sequence>
<reference evidence="4" key="1">
    <citation type="submission" date="2017-02" db="UniProtKB">
        <authorList>
            <consortium name="WormBaseParasite"/>
        </authorList>
    </citation>
    <scope>IDENTIFICATION</scope>
</reference>
<name>A0A0R3Q2X3_9BILA</name>
<dbReference type="WBParaSite" id="BTMF_0000031401-mRNA-1">
    <property type="protein sequence ID" value="BTMF_0000031401-mRNA-1"/>
    <property type="gene ID" value="BTMF_0000031401"/>
</dbReference>
<evidence type="ECO:0000313" key="3">
    <source>
        <dbReference type="Proteomes" id="UP000280834"/>
    </source>
</evidence>
<dbReference type="Gene3D" id="3.30.420.240">
    <property type="match status" value="1"/>
</dbReference>
<accession>A0A0R3Q2X3</accession>
<feature type="compositionally biased region" description="Basic and acidic residues" evidence="1">
    <location>
        <begin position="422"/>
        <end position="435"/>
    </location>
</feature>
<keyword evidence="3" id="KW-1185">Reference proteome</keyword>
<protein>
    <submittedName>
        <fullName evidence="4">Terminase_6 domain-containing protein</fullName>
    </submittedName>
</protein>
<dbReference type="Pfam" id="PF03237">
    <property type="entry name" value="Terminase_6N"/>
    <property type="match status" value="1"/>
</dbReference>
<reference evidence="2 3" key="2">
    <citation type="submission" date="2018-11" db="EMBL/GenBank/DDBJ databases">
        <authorList>
            <consortium name="Pathogen Informatics"/>
        </authorList>
    </citation>
    <scope>NUCLEOTIDE SEQUENCE [LARGE SCALE GENOMIC DNA]</scope>
</reference>
<feature type="region of interest" description="Disordered" evidence="1">
    <location>
        <begin position="409"/>
        <end position="435"/>
    </location>
</feature>
<dbReference type="Proteomes" id="UP000280834">
    <property type="component" value="Unassembled WGS sequence"/>
</dbReference>
<organism evidence="4">
    <name type="scientific">Brugia timori</name>
    <dbReference type="NCBI Taxonomy" id="42155"/>
    <lineage>
        <taxon>Eukaryota</taxon>
        <taxon>Metazoa</taxon>
        <taxon>Ecdysozoa</taxon>
        <taxon>Nematoda</taxon>
        <taxon>Chromadorea</taxon>
        <taxon>Rhabditida</taxon>
        <taxon>Spirurina</taxon>
        <taxon>Spiruromorpha</taxon>
        <taxon>Filarioidea</taxon>
        <taxon>Onchocercidae</taxon>
        <taxon>Brugia</taxon>
    </lineage>
</organism>
<proteinExistence type="predicted"/>
<dbReference type="InterPro" id="IPR027417">
    <property type="entry name" value="P-loop_NTPase"/>
</dbReference>
<dbReference type="Gene3D" id="3.40.50.300">
    <property type="entry name" value="P-loop containing nucleotide triphosphate hydrolases"/>
    <property type="match status" value="1"/>
</dbReference>
<evidence type="ECO:0000256" key="1">
    <source>
        <dbReference type="SAM" id="MobiDB-lite"/>
    </source>
</evidence>
<gene>
    <name evidence="2" type="ORF">BTMF_LOCUS5</name>
</gene>
<dbReference type="EMBL" id="UZAG01000001">
    <property type="protein sequence ID" value="VDO06494.1"/>
    <property type="molecule type" value="Genomic_DNA"/>
</dbReference>